<name>A0A8S5LUH1_9VIRU</name>
<protein>
    <submittedName>
        <fullName evidence="1">Uncharacterized protein</fullName>
    </submittedName>
</protein>
<proteinExistence type="predicted"/>
<dbReference type="EMBL" id="BK014741">
    <property type="protein sequence ID" value="DAD73660.1"/>
    <property type="molecule type" value="Genomic_DNA"/>
</dbReference>
<sequence length="64" mass="7895">MKFTELYNINKQLFKTIKIRVFFIGEFEGSQMLTFEEIENKYPNYIIQYWDTDGIYIRKESRNV</sequence>
<accession>A0A8S5LUH1</accession>
<reference evidence="1" key="1">
    <citation type="journal article" date="2021" name="Proc. Natl. Acad. Sci. U.S.A.">
        <title>A Catalog of Tens of Thousands of Viruses from Human Metagenomes Reveals Hidden Associations with Chronic Diseases.</title>
        <authorList>
            <person name="Tisza M.J."/>
            <person name="Buck C.B."/>
        </authorList>
    </citation>
    <scope>NUCLEOTIDE SEQUENCE</scope>
    <source>
        <strain evidence="1">Cthzn51</strain>
    </source>
</reference>
<organism evidence="1">
    <name type="scientific">Tectiviridae sp. cthzn51</name>
    <dbReference type="NCBI Taxonomy" id="2826821"/>
    <lineage>
        <taxon>Viruses</taxon>
        <taxon>Varidnaviria</taxon>
        <taxon>Bamfordvirae</taxon>
        <taxon>Preplasmiviricota</taxon>
        <taxon>Prepoliviricotina</taxon>
        <taxon>Tectiliviricetes</taxon>
        <taxon>Kalamavirales</taxon>
        <taxon>Tectiviridae</taxon>
    </lineage>
</organism>
<evidence type="ECO:0000313" key="1">
    <source>
        <dbReference type="EMBL" id="DAD73660.1"/>
    </source>
</evidence>